<reference evidence="1" key="2">
    <citation type="journal article" date="2015" name="Fish Shellfish Immunol.">
        <title>Early steps in the European eel (Anguilla anguilla)-Vibrio vulnificus interaction in the gills: Role of the RtxA13 toxin.</title>
        <authorList>
            <person name="Callol A."/>
            <person name="Pajuelo D."/>
            <person name="Ebbesson L."/>
            <person name="Teles M."/>
            <person name="MacKenzie S."/>
            <person name="Amaro C."/>
        </authorList>
    </citation>
    <scope>NUCLEOTIDE SEQUENCE</scope>
</reference>
<dbReference type="EMBL" id="GBXM01017894">
    <property type="protein sequence ID" value="JAH90683.1"/>
    <property type="molecule type" value="Transcribed_RNA"/>
</dbReference>
<name>A0A0E9WMH6_ANGAN</name>
<organism evidence="1">
    <name type="scientific">Anguilla anguilla</name>
    <name type="common">European freshwater eel</name>
    <name type="synonym">Muraena anguilla</name>
    <dbReference type="NCBI Taxonomy" id="7936"/>
    <lineage>
        <taxon>Eukaryota</taxon>
        <taxon>Metazoa</taxon>
        <taxon>Chordata</taxon>
        <taxon>Craniata</taxon>
        <taxon>Vertebrata</taxon>
        <taxon>Euteleostomi</taxon>
        <taxon>Actinopterygii</taxon>
        <taxon>Neopterygii</taxon>
        <taxon>Teleostei</taxon>
        <taxon>Anguilliformes</taxon>
        <taxon>Anguillidae</taxon>
        <taxon>Anguilla</taxon>
    </lineage>
</organism>
<dbReference type="AlphaFoldDB" id="A0A0E9WMH6"/>
<proteinExistence type="predicted"/>
<protein>
    <submittedName>
        <fullName evidence="1">Uncharacterized protein</fullName>
    </submittedName>
</protein>
<sequence>MECSCRLVRCCIAKIAFCKMNKVCFTSLFSTDKYSDFFFLPFNFQKLLLE</sequence>
<evidence type="ECO:0000313" key="1">
    <source>
        <dbReference type="EMBL" id="JAH90683.1"/>
    </source>
</evidence>
<accession>A0A0E9WMH6</accession>
<reference evidence="1" key="1">
    <citation type="submission" date="2014-11" db="EMBL/GenBank/DDBJ databases">
        <authorList>
            <person name="Amaro Gonzalez C."/>
        </authorList>
    </citation>
    <scope>NUCLEOTIDE SEQUENCE</scope>
</reference>